<evidence type="ECO:0000256" key="1">
    <source>
        <dbReference type="SAM" id="SignalP"/>
    </source>
</evidence>
<name>C5LX07_PERM5</name>
<feature type="chain" id="PRO_5002953196" evidence="1">
    <location>
        <begin position="21"/>
        <end position="139"/>
    </location>
</feature>
<dbReference type="InParanoid" id="C5LX07"/>
<dbReference type="OrthoDB" id="10290543at2759"/>
<keyword evidence="3" id="KW-1185">Reference proteome</keyword>
<reference evidence="2 3" key="1">
    <citation type="submission" date="2008-07" db="EMBL/GenBank/DDBJ databases">
        <authorList>
            <person name="El-Sayed N."/>
            <person name="Caler E."/>
            <person name="Inman J."/>
            <person name="Amedeo P."/>
            <person name="Hass B."/>
            <person name="Wortman J."/>
        </authorList>
    </citation>
    <scope>NUCLEOTIDE SEQUENCE [LARGE SCALE GENOMIC DNA]</scope>
    <source>
        <strain evidence="3">ATCC 50983 / TXsc</strain>
    </source>
</reference>
<dbReference type="AlphaFoldDB" id="C5LX07"/>
<gene>
    <name evidence="2" type="ORF">Pmar_PMAR027270</name>
</gene>
<organism evidence="3">
    <name type="scientific">Perkinsus marinus (strain ATCC 50983 / TXsc)</name>
    <dbReference type="NCBI Taxonomy" id="423536"/>
    <lineage>
        <taxon>Eukaryota</taxon>
        <taxon>Sar</taxon>
        <taxon>Alveolata</taxon>
        <taxon>Perkinsozoa</taxon>
        <taxon>Perkinsea</taxon>
        <taxon>Perkinsida</taxon>
        <taxon>Perkinsidae</taxon>
        <taxon>Perkinsus</taxon>
    </lineage>
</organism>
<evidence type="ECO:0000313" key="3">
    <source>
        <dbReference type="Proteomes" id="UP000007800"/>
    </source>
</evidence>
<dbReference type="EMBL" id="GG686286">
    <property type="protein sequence ID" value="EEQ98785.1"/>
    <property type="molecule type" value="Genomic_DNA"/>
</dbReference>
<sequence length="139" mass="16199">MNPTISRLVVSVALLNVVWCEAYFPPHEYYCSKEALRHGFEFGLRFPRKPEWFRDTFGVLEFGNVVVYGIPYKKFEKGEKLFVAPRMNSIHFVPTAKSQNWTVENWKHIPYDNDTDSITIQPRKGGKVFTLSPNNCPIR</sequence>
<dbReference type="Proteomes" id="UP000007800">
    <property type="component" value="Unassembled WGS sequence"/>
</dbReference>
<protein>
    <submittedName>
        <fullName evidence="2">Uncharacterized protein</fullName>
    </submittedName>
</protein>
<dbReference type="GeneID" id="9062796"/>
<proteinExistence type="predicted"/>
<accession>C5LX07</accession>
<keyword evidence="1" id="KW-0732">Signal</keyword>
<feature type="signal peptide" evidence="1">
    <location>
        <begin position="1"/>
        <end position="20"/>
    </location>
</feature>
<evidence type="ECO:0000313" key="2">
    <source>
        <dbReference type="EMBL" id="EEQ98785.1"/>
    </source>
</evidence>
<dbReference type="RefSeq" id="XP_002766068.1">
    <property type="nucleotide sequence ID" value="XM_002766022.1"/>
</dbReference>